<sequence length="91" mass="9925">MVTGYVNVADYGTALEFVRIMKRDGFCFDQYTFGSVLKGIACLGVVDLGKQVHSVIVKTGYERNVFSGFAQMGEAFRLLGCMEGDGLQGLQ</sequence>
<dbReference type="InterPro" id="IPR046960">
    <property type="entry name" value="PPR_At4g14850-like_plant"/>
</dbReference>
<dbReference type="PANTHER" id="PTHR47926">
    <property type="entry name" value="PENTATRICOPEPTIDE REPEAT-CONTAINING PROTEIN"/>
    <property type="match status" value="1"/>
</dbReference>
<protein>
    <recommendedName>
        <fullName evidence="3">Pentatricopeptide repeat-containing protein</fullName>
    </recommendedName>
</protein>
<comment type="caution">
    <text evidence="1">The sequence shown here is derived from an EMBL/GenBank/DDBJ whole genome shotgun (WGS) entry which is preliminary data.</text>
</comment>
<evidence type="ECO:0008006" key="3">
    <source>
        <dbReference type="Google" id="ProtNLM"/>
    </source>
</evidence>
<keyword evidence="2" id="KW-1185">Reference proteome</keyword>
<dbReference type="GO" id="GO:0003723">
    <property type="term" value="F:RNA binding"/>
    <property type="evidence" value="ECO:0007669"/>
    <property type="project" value="InterPro"/>
</dbReference>
<organism evidence="1 2">
    <name type="scientific">Thalictrum thalictroides</name>
    <name type="common">Rue-anemone</name>
    <name type="synonym">Anemone thalictroides</name>
    <dbReference type="NCBI Taxonomy" id="46969"/>
    <lineage>
        <taxon>Eukaryota</taxon>
        <taxon>Viridiplantae</taxon>
        <taxon>Streptophyta</taxon>
        <taxon>Embryophyta</taxon>
        <taxon>Tracheophyta</taxon>
        <taxon>Spermatophyta</taxon>
        <taxon>Magnoliopsida</taxon>
        <taxon>Ranunculales</taxon>
        <taxon>Ranunculaceae</taxon>
        <taxon>Thalictroideae</taxon>
        <taxon>Thalictrum</taxon>
    </lineage>
</organism>
<reference evidence="1 2" key="1">
    <citation type="submission" date="2020-06" db="EMBL/GenBank/DDBJ databases">
        <title>Transcriptomic and genomic resources for Thalictrum thalictroides and T. hernandezii: Facilitating candidate gene discovery in an emerging model plant lineage.</title>
        <authorList>
            <person name="Arias T."/>
            <person name="Riano-Pachon D.M."/>
            <person name="Di Stilio V.S."/>
        </authorList>
    </citation>
    <scope>NUCLEOTIDE SEQUENCE [LARGE SCALE GENOMIC DNA]</scope>
    <source>
        <strain evidence="2">cv. WT478/WT964</strain>
        <tissue evidence="1">Leaves</tissue>
    </source>
</reference>
<evidence type="ECO:0000313" key="1">
    <source>
        <dbReference type="EMBL" id="KAF5184785.1"/>
    </source>
</evidence>
<accession>A0A7J6VKV0</accession>
<dbReference type="Gene3D" id="1.25.40.10">
    <property type="entry name" value="Tetratricopeptide repeat domain"/>
    <property type="match status" value="1"/>
</dbReference>
<proteinExistence type="predicted"/>
<gene>
    <name evidence="1" type="ORF">FRX31_025631</name>
</gene>
<feature type="non-terminal residue" evidence="1">
    <location>
        <position position="1"/>
    </location>
</feature>
<dbReference type="AlphaFoldDB" id="A0A7J6VKV0"/>
<evidence type="ECO:0000313" key="2">
    <source>
        <dbReference type="Proteomes" id="UP000554482"/>
    </source>
</evidence>
<dbReference type="InterPro" id="IPR011990">
    <property type="entry name" value="TPR-like_helical_dom_sf"/>
</dbReference>
<dbReference type="Proteomes" id="UP000554482">
    <property type="component" value="Unassembled WGS sequence"/>
</dbReference>
<dbReference type="OrthoDB" id="9990610at2759"/>
<name>A0A7J6VKV0_THATH</name>
<dbReference type="GO" id="GO:0009451">
    <property type="term" value="P:RNA modification"/>
    <property type="evidence" value="ECO:0007669"/>
    <property type="project" value="InterPro"/>
</dbReference>
<dbReference type="EMBL" id="JABWDY010031605">
    <property type="protein sequence ID" value="KAF5184785.1"/>
    <property type="molecule type" value="Genomic_DNA"/>
</dbReference>